<dbReference type="EMBL" id="DPBP01000019">
    <property type="protein sequence ID" value="HCE16989.1"/>
    <property type="molecule type" value="Genomic_DNA"/>
</dbReference>
<gene>
    <name evidence="1" type="ORF">DEQ80_03930</name>
</gene>
<evidence type="ECO:0000313" key="2">
    <source>
        <dbReference type="Proteomes" id="UP000264141"/>
    </source>
</evidence>
<dbReference type="Proteomes" id="UP000264141">
    <property type="component" value="Unassembled WGS sequence"/>
</dbReference>
<sequence>MRLDVAIESQNQKAIGSHSDPFVMMHFSENQIDGNRGTFEEQKKPGEEFCLCSHAKRAGREEFESSFWPLYTSMV</sequence>
<accession>A0A3D1JEJ4</accession>
<protein>
    <submittedName>
        <fullName evidence="1">Uncharacterized protein</fullName>
    </submittedName>
</protein>
<name>A0A3D1JEJ4_9CHLR</name>
<comment type="caution">
    <text evidence="1">The sequence shown here is derived from an EMBL/GenBank/DDBJ whole genome shotgun (WGS) entry which is preliminary data.</text>
</comment>
<reference evidence="1 2" key="1">
    <citation type="journal article" date="2018" name="Nat. Biotechnol.">
        <title>A standardized bacterial taxonomy based on genome phylogeny substantially revises the tree of life.</title>
        <authorList>
            <person name="Parks D.H."/>
            <person name="Chuvochina M."/>
            <person name="Waite D.W."/>
            <person name="Rinke C."/>
            <person name="Skarshewski A."/>
            <person name="Chaumeil P.A."/>
            <person name="Hugenholtz P."/>
        </authorList>
    </citation>
    <scope>NUCLEOTIDE SEQUENCE [LARGE SCALE GENOMIC DNA]</scope>
    <source>
        <strain evidence="1">UBA8781</strain>
    </source>
</reference>
<evidence type="ECO:0000313" key="1">
    <source>
        <dbReference type="EMBL" id="HCE16989.1"/>
    </source>
</evidence>
<proteinExistence type="predicted"/>
<dbReference type="AlphaFoldDB" id="A0A3D1JEJ4"/>
<organism evidence="1 2">
    <name type="scientific">Anaerolinea thermolimosa</name>
    <dbReference type="NCBI Taxonomy" id="229919"/>
    <lineage>
        <taxon>Bacteria</taxon>
        <taxon>Bacillati</taxon>
        <taxon>Chloroflexota</taxon>
        <taxon>Anaerolineae</taxon>
        <taxon>Anaerolineales</taxon>
        <taxon>Anaerolineaceae</taxon>
        <taxon>Anaerolinea</taxon>
    </lineage>
</organism>